<evidence type="ECO:0000313" key="2">
    <source>
        <dbReference type="EMBL" id="QJQ32817.1"/>
    </source>
</evidence>
<dbReference type="AlphaFoldDB" id="A0A6M4AUJ7"/>
<dbReference type="RefSeq" id="WP_169946455.1">
    <property type="nucleotide sequence ID" value="NZ_CP053015.1"/>
</dbReference>
<feature type="transmembrane region" description="Helical" evidence="1">
    <location>
        <begin position="375"/>
        <end position="391"/>
    </location>
</feature>
<feature type="transmembrane region" description="Helical" evidence="1">
    <location>
        <begin position="350"/>
        <end position="369"/>
    </location>
</feature>
<feature type="transmembrane region" description="Helical" evidence="1">
    <location>
        <begin position="295"/>
        <end position="313"/>
    </location>
</feature>
<name>A0A6M4AUJ7_9SPHN</name>
<accession>A0A6M4AUJ7</accession>
<proteinExistence type="predicted"/>
<feature type="transmembrane region" description="Helical" evidence="1">
    <location>
        <begin position="260"/>
        <end position="283"/>
    </location>
</feature>
<sequence>MKTVALAAAQLLTDDVDAWGMPMLRALLPLAGMTLIEQQAERSRAIGVSQFLVLVDGVPPALAEACDRIRARGLAVDLVRSGADVLRLAKGHDRLLLIADGLIAGDQIWKAAGSARAANLLVTADASVTRGLERIDASARWAGLAVLPAAAIAALETAPRDWDPQLLLFRAAVQDGAGRTEVDTALFVSGDMMLAETSDAVAALERRLLAAPLKDHGGIGRRHLAGPLVRLFAGRLMGAQNSGKIARTLAPLSFIGASTAFLFGQPVAAIVLGIVGVLADEAANFVAQFRAEATFWARLTGVGLVTQLLAFLIAERGATWSEGGLHIGEGSFPLVILVGLSALPNRMRCPVDDVMAWVLVGFFSVLTGWQSAYDWTVMVALTLLLLAQFDWPEGGISLWKRFATKNS</sequence>
<dbReference type="Proteomes" id="UP000503018">
    <property type="component" value="Chromosome"/>
</dbReference>
<dbReference type="SUPFAM" id="SSF53448">
    <property type="entry name" value="Nucleotide-diphospho-sugar transferases"/>
    <property type="match status" value="1"/>
</dbReference>
<keyword evidence="1" id="KW-0812">Transmembrane</keyword>
<organism evidence="2 3">
    <name type="scientific">Sphingomonas lacunae</name>
    <dbReference type="NCBI Taxonomy" id="2698828"/>
    <lineage>
        <taxon>Bacteria</taxon>
        <taxon>Pseudomonadati</taxon>
        <taxon>Pseudomonadota</taxon>
        <taxon>Alphaproteobacteria</taxon>
        <taxon>Sphingomonadales</taxon>
        <taxon>Sphingomonadaceae</taxon>
        <taxon>Sphingomonas</taxon>
    </lineage>
</organism>
<keyword evidence="1" id="KW-1133">Transmembrane helix</keyword>
<feature type="transmembrane region" description="Helical" evidence="1">
    <location>
        <begin position="325"/>
        <end position="343"/>
    </location>
</feature>
<protein>
    <submittedName>
        <fullName evidence="2">Uncharacterized protein</fullName>
    </submittedName>
</protein>
<keyword evidence="3" id="KW-1185">Reference proteome</keyword>
<gene>
    <name evidence="2" type="ORF">GV829_10485</name>
</gene>
<dbReference type="EMBL" id="CP053015">
    <property type="protein sequence ID" value="QJQ32817.1"/>
    <property type="molecule type" value="Genomic_DNA"/>
</dbReference>
<keyword evidence="1" id="KW-0472">Membrane</keyword>
<evidence type="ECO:0000313" key="3">
    <source>
        <dbReference type="Proteomes" id="UP000503018"/>
    </source>
</evidence>
<dbReference type="KEGG" id="slan:GV829_10485"/>
<reference evidence="2 3" key="1">
    <citation type="submission" date="2020-01" db="EMBL/GenBank/DDBJ databases">
        <title>Sphingomonas sp. strain CSW-10.</title>
        <authorList>
            <person name="Chen W.-M."/>
        </authorList>
    </citation>
    <scope>NUCLEOTIDE SEQUENCE [LARGE SCALE GENOMIC DNA]</scope>
    <source>
        <strain evidence="2 3">CSW-10</strain>
    </source>
</reference>
<dbReference type="InterPro" id="IPR029044">
    <property type="entry name" value="Nucleotide-diphossugar_trans"/>
</dbReference>
<evidence type="ECO:0000256" key="1">
    <source>
        <dbReference type="SAM" id="Phobius"/>
    </source>
</evidence>